<dbReference type="Proteomes" id="UP001159364">
    <property type="component" value="Linkage Group LG06"/>
</dbReference>
<feature type="short sequence motif" description="GXSXG" evidence="6">
    <location>
        <begin position="57"/>
        <end position="61"/>
    </location>
</feature>
<keyword evidence="3" id="KW-0611">Plant defense</keyword>
<dbReference type="PANTHER" id="PTHR32176:SF116">
    <property type="entry name" value="PATATIN"/>
    <property type="match status" value="1"/>
</dbReference>
<dbReference type="Pfam" id="PF01734">
    <property type="entry name" value="Patatin"/>
    <property type="match status" value="1"/>
</dbReference>
<evidence type="ECO:0000256" key="3">
    <source>
        <dbReference type="ARBA" id="ARBA00022821"/>
    </source>
</evidence>
<keyword evidence="10" id="KW-1185">Reference proteome</keyword>
<dbReference type="FunFam" id="3.40.1090.10:FF:000005">
    <property type="entry name" value="Patatin"/>
    <property type="match status" value="1"/>
</dbReference>
<feature type="short sequence motif" description="GXGXXG" evidence="6">
    <location>
        <begin position="19"/>
        <end position="24"/>
    </location>
</feature>
<name>A0AAV8T7P0_9ROSI</name>
<dbReference type="Gene3D" id="3.40.1090.10">
    <property type="entry name" value="Cytosolic phospholipase A2 catalytic domain"/>
    <property type="match status" value="1"/>
</dbReference>
<dbReference type="CDD" id="cd07214">
    <property type="entry name" value="Pat17_isozyme_like"/>
    <property type="match status" value="1"/>
</dbReference>
<feature type="active site" description="Nucleophile" evidence="6">
    <location>
        <position position="59"/>
    </location>
</feature>
<dbReference type="GO" id="GO:0047372">
    <property type="term" value="F:monoacylglycerol lipase activity"/>
    <property type="evidence" value="ECO:0007669"/>
    <property type="project" value="TreeGrafter"/>
</dbReference>
<evidence type="ECO:0000256" key="4">
    <source>
        <dbReference type="ARBA" id="ARBA00022963"/>
    </source>
</evidence>
<dbReference type="AlphaFoldDB" id="A0AAV8T7P0"/>
<comment type="function">
    <text evidence="7">Lipolytic acyl hydrolase (LAH).</text>
</comment>
<evidence type="ECO:0000256" key="7">
    <source>
        <dbReference type="RuleBase" id="RU361262"/>
    </source>
</evidence>
<dbReference type="EMBL" id="JAIWQS010000006">
    <property type="protein sequence ID" value="KAJ8762324.1"/>
    <property type="molecule type" value="Genomic_DNA"/>
</dbReference>
<dbReference type="PANTHER" id="PTHR32176">
    <property type="entry name" value="XYLOSE ISOMERASE"/>
    <property type="match status" value="1"/>
</dbReference>
<dbReference type="SUPFAM" id="SSF52151">
    <property type="entry name" value="FabD/lysophospholipase-like"/>
    <property type="match status" value="1"/>
</dbReference>
<evidence type="ECO:0000313" key="10">
    <source>
        <dbReference type="Proteomes" id="UP001159364"/>
    </source>
</evidence>
<keyword evidence="5 6" id="KW-0443">Lipid metabolism</keyword>
<proteinExistence type="inferred from homology"/>
<dbReference type="GO" id="GO:0016042">
    <property type="term" value="P:lipid catabolic process"/>
    <property type="evidence" value="ECO:0007669"/>
    <property type="project" value="UniProtKB-UniRule"/>
</dbReference>
<comment type="domain">
    <text evidence="7">The nitrogen atoms of the two glycine residues in the GGXR motif define the oxyanion hole, and stabilize the oxyanion that forms during the nucleophilic attack by the catalytic serine during substrate cleavage.</text>
</comment>
<comment type="similarity">
    <text evidence="1 7">Belongs to the patatin family.</text>
</comment>
<comment type="caution">
    <text evidence="9">The sequence shown here is derived from an EMBL/GenBank/DDBJ whole genome shotgun (WGS) entry which is preliminary data.</text>
</comment>
<gene>
    <name evidence="9" type="ORF">K2173_007481</name>
</gene>
<evidence type="ECO:0000256" key="2">
    <source>
        <dbReference type="ARBA" id="ARBA00022801"/>
    </source>
</evidence>
<feature type="domain" description="PNPLA" evidence="8">
    <location>
        <begin position="15"/>
        <end position="214"/>
    </location>
</feature>
<dbReference type="InterPro" id="IPR016035">
    <property type="entry name" value="Acyl_Trfase/lysoPLipase"/>
</dbReference>
<evidence type="ECO:0000256" key="6">
    <source>
        <dbReference type="PROSITE-ProRule" id="PRU01161"/>
    </source>
</evidence>
<dbReference type="GO" id="GO:0006952">
    <property type="term" value="P:defense response"/>
    <property type="evidence" value="ECO:0007669"/>
    <property type="project" value="UniProtKB-KW"/>
</dbReference>
<dbReference type="GO" id="GO:0004620">
    <property type="term" value="F:phospholipase activity"/>
    <property type="evidence" value="ECO:0007669"/>
    <property type="project" value="TreeGrafter"/>
</dbReference>
<protein>
    <recommendedName>
        <fullName evidence="7">Patatin</fullName>
        <ecNumber evidence="7">3.1.1.-</ecNumber>
    </recommendedName>
</protein>
<feature type="short sequence motif" description="DGA/G" evidence="6">
    <location>
        <begin position="201"/>
        <end position="203"/>
    </location>
</feature>
<organism evidence="9 10">
    <name type="scientific">Erythroxylum novogranatense</name>
    <dbReference type="NCBI Taxonomy" id="1862640"/>
    <lineage>
        <taxon>Eukaryota</taxon>
        <taxon>Viridiplantae</taxon>
        <taxon>Streptophyta</taxon>
        <taxon>Embryophyta</taxon>
        <taxon>Tracheophyta</taxon>
        <taxon>Spermatophyta</taxon>
        <taxon>Magnoliopsida</taxon>
        <taxon>eudicotyledons</taxon>
        <taxon>Gunneridae</taxon>
        <taxon>Pentapetalae</taxon>
        <taxon>rosids</taxon>
        <taxon>fabids</taxon>
        <taxon>Malpighiales</taxon>
        <taxon>Erythroxylaceae</taxon>
        <taxon>Erythroxylum</taxon>
    </lineage>
</organism>
<accession>A0AAV8T7P0</accession>
<evidence type="ECO:0000313" key="9">
    <source>
        <dbReference type="EMBL" id="KAJ8762324.1"/>
    </source>
</evidence>
<dbReference type="EC" id="3.1.1.-" evidence="7"/>
<evidence type="ECO:0000256" key="5">
    <source>
        <dbReference type="ARBA" id="ARBA00023098"/>
    </source>
</evidence>
<dbReference type="PROSITE" id="PS51635">
    <property type="entry name" value="PNPLA"/>
    <property type="match status" value="1"/>
</dbReference>
<feature type="active site" description="Proton acceptor" evidence="6">
    <location>
        <position position="201"/>
    </location>
</feature>
<evidence type="ECO:0000256" key="1">
    <source>
        <dbReference type="ARBA" id="ARBA00010240"/>
    </source>
</evidence>
<dbReference type="InterPro" id="IPR002641">
    <property type="entry name" value="PNPLA_dom"/>
</dbReference>
<reference evidence="9 10" key="1">
    <citation type="submission" date="2021-09" db="EMBL/GenBank/DDBJ databases">
        <title>Genomic insights and catalytic innovation underlie evolution of tropane alkaloids biosynthesis.</title>
        <authorList>
            <person name="Wang Y.-J."/>
            <person name="Tian T."/>
            <person name="Huang J.-P."/>
            <person name="Huang S.-X."/>
        </authorList>
    </citation>
    <scope>NUCLEOTIDE SEQUENCE [LARGE SCALE GENOMIC DNA]</scope>
    <source>
        <strain evidence="9">KIB-2018</strain>
        <tissue evidence="9">Leaf</tissue>
    </source>
</reference>
<evidence type="ECO:0000259" key="8">
    <source>
        <dbReference type="PROSITE" id="PS51635"/>
    </source>
</evidence>
<keyword evidence="4 6" id="KW-0442">Lipid degradation</keyword>
<keyword evidence="2 6" id="KW-0378">Hydrolase</keyword>
<sequence>MALEPATRGEIISVLSIDGGGVRGIIPATILTFLETELQRLDGKEARIADYFDVIAGTSTGGLMTAMLTAPNDQKRPLFSAPQIVDFYLNNCSQIFPKDWFPDVANMVHLFRGAKYDGKNLHKIVRKELGDKRLSQTLTNVAITSFDIRCLMPVIFSSFEVQHRSEKDVNLSDVCIGTSAAPTYFPPYYFATDKSQFNLVDGGLAANNPTYVAMNEVMKEITEGKDQYRNIKATDFRRFVVVSLGTGSTRNVSRLSVDETSNWGSVEWMIHGGQTPIINCYMEASSDMVDIQMTNLFHALHSEKNYLRIQSDSLKGPMAAMDNSSKDNLEELKKLGKDLLNEPVKRVNLSTGNLEPIDDGKTKNFQALTKIAEQLSGEKKLREAKAKGAST</sequence>